<gene>
    <name evidence="5" type="ORF">CFN78_24940</name>
</gene>
<keyword evidence="5" id="KW-0032">Aminotransferase</keyword>
<keyword evidence="6" id="KW-1185">Reference proteome</keyword>
<evidence type="ECO:0000259" key="2">
    <source>
        <dbReference type="Pfam" id="PF00266"/>
    </source>
</evidence>
<dbReference type="InterPro" id="IPR013559">
    <property type="entry name" value="YheO"/>
</dbReference>
<dbReference type="InterPro" id="IPR015422">
    <property type="entry name" value="PyrdxlP-dep_Trfase_small"/>
</dbReference>
<evidence type="ECO:0000256" key="1">
    <source>
        <dbReference type="ARBA" id="ARBA00023194"/>
    </source>
</evidence>
<dbReference type="Pfam" id="PF13309">
    <property type="entry name" value="HTH_22"/>
    <property type="match status" value="1"/>
</dbReference>
<feature type="domain" description="Aminotransferase class V" evidence="2">
    <location>
        <begin position="86"/>
        <end position="365"/>
    </location>
</feature>
<dbReference type="PANTHER" id="PTHR35568:SF1">
    <property type="entry name" value="TRANSCRIPTIONAL REGULATOR DAUR"/>
    <property type="match status" value="1"/>
</dbReference>
<sequence>MDRISARYLVQFDEPAGYLDFARFGPPSHAVVDTTATLLERSTRADPSTVDDLMLQEVRAKAAVARLCGTDTDHTVLLPHTSLGLFQAAFNATGEVLVSAGEFPANTYPWARAEQAGRVRVRWLRPPEGMVTPAAVAAALTPDTTAVSVSAVDFRTGHRADLAALRDIVGDRLLVVDGIQAFGAVDADWRAADVLVAGGQKWLRAGWGTGFAVLSDRALERLDPLLSGWTGARDPGLFDDEIHPAASTAAGWSISNLSPITSGAFAAALELVEEVGVPAIEARIAGRLGELDEVLRSHGARIVSATGPRGGILAFALPGLPGEQVGAALAADGITATVRPGHVRLSPHASTGADTVGMLRESLTRLTRPAPVTGASGTRGAATPGGRDVLSALVPAVDGLAAMLGPGNEVVLHDLSRLPDSIVAIAGGLTGRDAGGPMTDLLLGLVRRGTTQDLINYETHGPDGRPIRSSTMFLRDADGTAVGCLCVNSELASRPDRQGAAADGAETFPPDVDSLQRFLVDRAVRKVGIPVELMKKRHKAAVVGELDEAGYFLIKDAVDQLAGQLDVTRYTIYNYLNEIRA</sequence>
<dbReference type="InterPro" id="IPR039446">
    <property type="entry name" value="DauR-like"/>
</dbReference>
<evidence type="ECO:0000259" key="4">
    <source>
        <dbReference type="Pfam" id="PF13309"/>
    </source>
</evidence>
<name>A0A263CWA0_9PSEU</name>
<dbReference type="GO" id="GO:0008483">
    <property type="term" value="F:transaminase activity"/>
    <property type="evidence" value="ECO:0007669"/>
    <property type="project" value="UniProtKB-KW"/>
</dbReference>
<comment type="caution">
    <text evidence="5">The sequence shown here is derived from an EMBL/GenBank/DDBJ whole genome shotgun (WGS) entry which is preliminary data.</text>
</comment>
<dbReference type="GO" id="GO:0017000">
    <property type="term" value="P:antibiotic biosynthetic process"/>
    <property type="evidence" value="ECO:0007669"/>
    <property type="project" value="UniProtKB-KW"/>
</dbReference>
<protein>
    <submittedName>
        <fullName evidence="5">Aminotransferase class V</fullName>
    </submittedName>
</protein>
<dbReference type="PANTHER" id="PTHR35568">
    <property type="entry name" value="TRANSCRIPTIONAL REGULATOR DAUR"/>
    <property type="match status" value="1"/>
</dbReference>
<dbReference type="Pfam" id="PF00266">
    <property type="entry name" value="Aminotran_5"/>
    <property type="match status" value="1"/>
</dbReference>
<dbReference type="Gene3D" id="3.90.1150.10">
    <property type="entry name" value="Aspartate Aminotransferase, domain 1"/>
    <property type="match status" value="1"/>
</dbReference>
<feature type="domain" description="YheO-like" evidence="3">
    <location>
        <begin position="390"/>
        <end position="491"/>
    </location>
</feature>
<dbReference type="InterPro" id="IPR000192">
    <property type="entry name" value="Aminotrans_V_dom"/>
</dbReference>
<dbReference type="EMBL" id="NKYE01000020">
    <property type="protein sequence ID" value="OZM70414.1"/>
    <property type="molecule type" value="Genomic_DNA"/>
</dbReference>
<reference evidence="5 6" key="1">
    <citation type="submission" date="2017-07" db="EMBL/GenBank/DDBJ databases">
        <title>Amycolatopsis antarcticus sp. nov., isolated from the surface of an Antarcticus brown macroalga.</title>
        <authorList>
            <person name="Wang J."/>
            <person name="Leiva S."/>
            <person name="Huang J."/>
            <person name="Huang Y."/>
        </authorList>
    </citation>
    <scope>NUCLEOTIDE SEQUENCE [LARGE SCALE GENOMIC DNA]</scope>
    <source>
        <strain evidence="5 6">AU-G6</strain>
    </source>
</reference>
<dbReference type="Gene3D" id="3.40.640.10">
    <property type="entry name" value="Type I PLP-dependent aspartate aminotransferase-like (Major domain)"/>
    <property type="match status" value="1"/>
</dbReference>
<dbReference type="InterPro" id="IPR015421">
    <property type="entry name" value="PyrdxlP-dep_Trfase_major"/>
</dbReference>
<dbReference type="OrthoDB" id="4743071at2"/>
<keyword evidence="5" id="KW-0808">Transferase</keyword>
<proteinExistence type="predicted"/>
<dbReference type="Pfam" id="PF08348">
    <property type="entry name" value="PAS_6"/>
    <property type="match status" value="1"/>
</dbReference>
<accession>A0A263CWA0</accession>
<dbReference type="InterPro" id="IPR015424">
    <property type="entry name" value="PyrdxlP-dep_Trfase"/>
</dbReference>
<evidence type="ECO:0000259" key="3">
    <source>
        <dbReference type="Pfam" id="PF08348"/>
    </source>
</evidence>
<dbReference type="AlphaFoldDB" id="A0A263CWA0"/>
<keyword evidence="1" id="KW-0045">Antibiotic biosynthesis</keyword>
<evidence type="ECO:0000313" key="5">
    <source>
        <dbReference type="EMBL" id="OZM70414.1"/>
    </source>
</evidence>
<organism evidence="5 6">
    <name type="scientific">Amycolatopsis antarctica</name>
    <dbReference type="NCBI Taxonomy" id="1854586"/>
    <lineage>
        <taxon>Bacteria</taxon>
        <taxon>Bacillati</taxon>
        <taxon>Actinomycetota</taxon>
        <taxon>Actinomycetes</taxon>
        <taxon>Pseudonocardiales</taxon>
        <taxon>Pseudonocardiaceae</taxon>
        <taxon>Amycolatopsis</taxon>
    </lineage>
</organism>
<dbReference type="RefSeq" id="WP_094865473.1">
    <property type="nucleotide sequence ID" value="NZ_NKYE01000020.1"/>
</dbReference>
<feature type="domain" description="Transcriptional regulator DauR-like HTH" evidence="4">
    <location>
        <begin position="519"/>
        <end position="577"/>
    </location>
</feature>
<dbReference type="InterPro" id="IPR039445">
    <property type="entry name" value="DauR-like_HTH"/>
</dbReference>
<dbReference type="Proteomes" id="UP000242444">
    <property type="component" value="Unassembled WGS sequence"/>
</dbReference>
<dbReference type="InParanoid" id="A0A263CWA0"/>
<dbReference type="SUPFAM" id="SSF53383">
    <property type="entry name" value="PLP-dependent transferases"/>
    <property type="match status" value="1"/>
</dbReference>
<evidence type="ECO:0000313" key="6">
    <source>
        <dbReference type="Proteomes" id="UP000242444"/>
    </source>
</evidence>